<evidence type="ECO:0000256" key="4">
    <source>
        <dbReference type="ARBA" id="ARBA00011648"/>
    </source>
</evidence>
<proteinExistence type="inferred from homology"/>
<keyword evidence="5" id="KW-0813">Transport</keyword>
<evidence type="ECO:0000256" key="5">
    <source>
        <dbReference type="ARBA" id="ARBA00022448"/>
    </source>
</evidence>
<reference evidence="16" key="1">
    <citation type="journal article" date="2009" name="Genome Biol. Evol.">
        <title>Evolution of the mitochondrial genomes of gall midges (Diptera: Cecidomyiidae): rearrangement and severe truncation of tRNA genes.</title>
        <authorList>
            <person name="Beckenbach A.T."/>
            <person name="Joy J.B."/>
        </authorList>
    </citation>
    <scope>NUCLEOTIDE SEQUENCE</scope>
</reference>
<keyword evidence="10 15" id="KW-1133">Transmembrane helix</keyword>
<keyword evidence="8" id="KW-0375">Hydrogen ion transport</keyword>
<comment type="similarity">
    <text evidence="3">Belongs to the ATPase A chain family.</text>
</comment>
<keyword evidence="7 15" id="KW-0812">Transmembrane</keyword>
<evidence type="ECO:0000256" key="3">
    <source>
        <dbReference type="ARBA" id="ARBA00006810"/>
    </source>
</evidence>
<dbReference type="PRINTS" id="PR00123">
    <property type="entry name" value="ATPASEA"/>
</dbReference>
<keyword evidence="11" id="KW-0406">Ion transport</keyword>
<feature type="transmembrane region" description="Helical" evidence="15">
    <location>
        <begin position="20"/>
        <end position="39"/>
    </location>
</feature>
<keyword evidence="6" id="KW-0138">CF(0)</keyword>
<dbReference type="InterPro" id="IPR035908">
    <property type="entry name" value="F0_ATP_A_sf"/>
</dbReference>
<accession>C7FIJ5</accession>
<dbReference type="PANTHER" id="PTHR11410:SF0">
    <property type="entry name" value="ATP SYNTHASE SUBUNIT A"/>
    <property type="match status" value="1"/>
</dbReference>
<evidence type="ECO:0000256" key="15">
    <source>
        <dbReference type="SAM" id="Phobius"/>
    </source>
</evidence>
<evidence type="ECO:0000256" key="11">
    <source>
        <dbReference type="ARBA" id="ARBA00023065"/>
    </source>
</evidence>
<dbReference type="SUPFAM" id="SSF81336">
    <property type="entry name" value="F1F0 ATP synthase subunit A"/>
    <property type="match status" value="1"/>
</dbReference>
<feature type="transmembrane region" description="Helical" evidence="15">
    <location>
        <begin position="71"/>
        <end position="93"/>
    </location>
</feature>
<evidence type="ECO:0000256" key="1">
    <source>
        <dbReference type="ARBA" id="ARBA00002070"/>
    </source>
</evidence>
<keyword evidence="13" id="KW-0066">ATP synthesis</keyword>
<comment type="function">
    <text evidence="1">Mitochondrial membrane ATP synthase (F(1)F(0) ATP synthase or Complex V) produces ATP from ADP in the presence of a proton gradient across the membrane which is generated by electron transport complexes of the respiratory chain. F-type ATPases consist of two structural domains, F(1) - containing the extramembraneous catalytic core and F(0) - containing the membrane proton channel, linked together by a central stalk and a peripheral stalk. During catalysis, ATP synthesis in the catalytic domain of F(1) is coupled via a rotary mechanism of the central stalk subunits to proton translocation. Key component of the proton channel; it may play a direct role in the translocation of protons across the membrane.</text>
</comment>
<evidence type="ECO:0000256" key="14">
    <source>
        <dbReference type="RuleBase" id="RU004450"/>
    </source>
</evidence>
<dbReference type="GO" id="GO:0046933">
    <property type="term" value="F:proton-transporting ATP synthase activity, rotational mechanism"/>
    <property type="evidence" value="ECO:0007669"/>
    <property type="project" value="TreeGrafter"/>
</dbReference>
<dbReference type="InterPro" id="IPR023011">
    <property type="entry name" value="ATP_synth_F0_asu_AS"/>
</dbReference>
<dbReference type="AlphaFoldDB" id="C7FIJ5"/>
<evidence type="ECO:0000256" key="2">
    <source>
        <dbReference type="ARBA" id="ARBA00004141"/>
    </source>
</evidence>
<gene>
    <name evidence="16" type="primary">atp6</name>
</gene>
<dbReference type="Pfam" id="PF00119">
    <property type="entry name" value="ATP-synt_A"/>
    <property type="match status" value="1"/>
</dbReference>
<organism evidence="16">
    <name type="scientific">Mayetiola destructor</name>
    <name type="common">Hessian fly</name>
    <dbReference type="NCBI Taxonomy" id="39758"/>
    <lineage>
        <taxon>Eukaryota</taxon>
        <taxon>Metazoa</taxon>
        <taxon>Ecdysozoa</taxon>
        <taxon>Arthropoda</taxon>
        <taxon>Hexapoda</taxon>
        <taxon>Insecta</taxon>
        <taxon>Pterygota</taxon>
        <taxon>Neoptera</taxon>
        <taxon>Endopterygota</taxon>
        <taxon>Diptera</taxon>
        <taxon>Nematocera</taxon>
        <taxon>Sciaroidea</taxon>
        <taxon>Cecidomyiidae</taxon>
        <taxon>Mayetiola</taxon>
    </lineage>
</organism>
<evidence type="ECO:0000256" key="8">
    <source>
        <dbReference type="ARBA" id="ARBA00022781"/>
    </source>
</evidence>
<dbReference type="SMR" id="C7FIJ5"/>
<evidence type="ECO:0000256" key="10">
    <source>
        <dbReference type="ARBA" id="ARBA00022989"/>
    </source>
</evidence>
<evidence type="ECO:0000256" key="7">
    <source>
        <dbReference type="ARBA" id="ARBA00022692"/>
    </source>
</evidence>
<keyword evidence="16" id="KW-0496">Mitochondrion</keyword>
<keyword evidence="9" id="KW-0999">Mitochondrion inner membrane</keyword>
<keyword evidence="12 15" id="KW-0472">Membrane</keyword>
<dbReference type="InterPro" id="IPR000568">
    <property type="entry name" value="ATP_synth_F0_asu"/>
</dbReference>
<name>C7FIJ5_MAYDE</name>
<evidence type="ECO:0000256" key="13">
    <source>
        <dbReference type="ARBA" id="ARBA00023310"/>
    </source>
</evidence>
<evidence type="ECO:0000313" key="16">
    <source>
        <dbReference type="EMBL" id="ACT80221.1"/>
    </source>
</evidence>
<evidence type="ECO:0000256" key="12">
    <source>
        <dbReference type="ARBA" id="ARBA00023136"/>
    </source>
</evidence>
<evidence type="ECO:0000256" key="6">
    <source>
        <dbReference type="ARBA" id="ARBA00022547"/>
    </source>
</evidence>
<protein>
    <recommendedName>
        <fullName evidence="14">ATP synthase subunit a</fullName>
    </recommendedName>
</protein>
<feature type="transmembrane region" description="Helical" evidence="15">
    <location>
        <begin position="99"/>
        <end position="119"/>
    </location>
</feature>
<dbReference type="GO" id="GO:0005743">
    <property type="term" value="C:mitochondrial inner membrane"/>
    <property type="evidence" value="ECO:0007669"/>
    <property type="project" value="UniProtKB-SubCell"/>
</dbReference>
<dbReference type="GO" id="GO:0045259">
    <property type="term" value="C:proton-transporting ATP synthase complex"/>
    <property type="evidence" value="ECO:0007669"/>
    <property type="project" value="UniProtKB-KW"/>
</dbReference>
<geneLocation type="mitochondrion" evidence="16"/>
<dbReference type="PROSITE" id="PS00449">
    <property type="entry name" value="ATPASE_A"/>
    <property type="match status" value="1"/>
</dbReference>
<comment type="subunit">
    <text evidence="4">F-type ATPases have 2 components, CF(1) - the catalytic core - and CF(0) - the membrane proton channel. CF(1) has five subunits: alpha(3), beta(3), gamma(1), delta(1), epsilon(1). CF(0) has three main subunits: a, b and c.</text>
</comment>
<dbReference type="CDD" id="cd00310">
    <property type="entry name" value="ATP-synt_Fo_a_6"/>
    <property type="match status" value="1"/>
</dbReference>
<sequence length="223" mass="25872">MMTNLFSMFDPSTSLNLSLNWLTLMILLMLIPLKFWIIPNNMHMIYNNMIKMLFNEFKIIINLKKNNNFNLMFISMFMFIMINNFMGLFPYIFTSTSHLSINLSITLPLWMSMMMYGWINKINHMFTHLVPQGTPNILIPFMVLIESISNIIRPITLTVRLTANMIAGHLLLTLLGNMGPKLNIMMMPMLIIIQTILLMLESAVSIIQAYVFSVLLTLYTSEI</sequence>
<dbReference type="InterPro" id="IPR045083">
    <property type="entry name" value="ATP_synth_F0_asu_bact/mt"/>
</dbReference>
<dbReference type="Gene3D" id="1.20.120.220">
    <property type="entry name" value="ATP synthase, F0 complex, subunit A"/>
    <property type="match status" value="1"/>
</dbReference>
<feature type="transmembrane region" description="Helical" evidence="15">
    <location>
        <begin position="196"/>
        <end position="219"/>
    </location>
</feature>
<comment type="subcellular location">
    <subcellularLocation>
        <location evidence="2">Membrane</location>
        <topology evidence="2">Multi-pass membrane protein</topology>
    </subcellularLocation>
    <subcellularLocation>
        <location evidence="14">Mitochondrion inner membrane</location>
        <topology evidence="14">Multi-pass membrane protein</topology>
    </subcellularLocation>
</comment>
<evidence type="ECO:0000256" key="9">
    <source>
        <dbReference type="ARBA" id="ARBA00022792"/>
    </source>
</evidence>
<dbReference type="NCBIfam" id="TIGR01131">
    <property type="entry name" value="ATP_synt_6_or_A"/>
    <property type="match status" value="1"/>
</dbReference>
<dbReference type="EMBL" id="GQ387648">
    <property type="protein sequence ID" value="ACT80221.1"/>
    <property type="molecule type" value="Genomic_DNA"/>
</dbReference>
<dbReference type="PANTHER" id="PTHR11410">
    <property type="entry name" value="ATP SYNTHASE SUBUNIT A"/>
    <property type="match status" value="1"/>
</dbReference>